<comment type="caution">
    <text evidence="1">The sequence shown here is derived from an EMBL/GenBank/DDBJ whole genome shotgun (WGS) entry which is preliminary data.</text>
</comment>
<evidence type="ECO:0000313" key="1">
    <source>
        <dbReference type="EMBL" id="KKL06729.1"/>
    </source>
</evidence>
<dbReference type="EMBL" id="LAZR01043584">
    <property type="protein sequence ID" value="KKL06729.1"/>
    <property type="molecule type" value="Genomic_DNA"/>
</dbReference>
<accession>A0A0F9AB26</accession>
<sequence length="148" mass="16952">MSNKYFDRPTIFVSHAIRGTSGDMKGNCRKAQTGVRKLRVLFPEVDFYLPADGDLVLQVLSNAKRLGEKDILWADFEILRACSGWFFYHFEDSFGSEQEREVAISVDFVGVGDTDRDVRYDLGKANFSKIRRTFLPIVESAIKNFRGR</sequence>
<gene>
    <name evidence="1" type="ORF">LCGC14_2593100</name>
</gene>
<dbReference type="AlphaFoldDB" id="A0A0F9AB26"/>
<proteinExistence type="predicted"/>
<reference evidence="1" key="1">
    <citation type="journal article" date="2015" name="Nature">
        <title>Complex archaea that bridge the gap between prokaryotes and eukaryotes.</title>
        <authorList>
            <person name="Spang A."/>
            <person name="Saw J.H."/>
            <person name="Jorgensen S.L."/>
            <person name="Zaremba-Niedzwiedzka K."/>
            <person name="Martijn J."/>
            <person name="Lind A.E."/>
            <person name="van Eijk R."/>
            <person name="Schleper C."/>
            <person name="Guy L."/>
            <person name="Ettema T.J."/>
        </authorList>
    </citation>
    <scope>NUCLEOTIDE SEQUENCE</scope>
</reference>
<protein>
    <submittedName>
        <fullName evidence="1">Uncharacterized protein</fullName>
    </submittedName>
</protein>
<organism evidence="1">
    <name type="scientific">marine sediment metagenome</name>
    <dbReference type="NCBI Taxonomy" id="412755"/>
    <lineage>
        <taxon>unclassified sequences</taxon>
        <taxon>metagenomes</taxon>
        <taxon>ecological metagenomes</taxon>
    </lineage>
</organism>
<name>A0A0F9AB26_9ZZZZ</name>